<evidence type="ECO:0000256" key="1">
    <source>
        <dbReference type="SAM" id="MobiDB-lite"/>
    </source>
</evidence>
<feature type="non-terminal residue" evidence="2">
    <location>
        <position position="1"/>
    </location>
</feature>
<sequence>QTPTNVNNETKTEQAIEQASPPAPTQPPAATSTEATKGSLFNRLKTTFSWNLNEPI</sequence>
<reference evidence="2" key="1">
    <citation type="submission" date="2021-02" db="EMBL/GenBank/DDBJ databases">
        <authorList>
            <person name="Nowell W R."/>
        </authorList>
    </citation>
    <scope>NUCLEOTIDE SEQUENCE</scope>
</reference>
<feature type="region of interest" description="Disordered" evidence="1">
    <location>
        <begin position="1"/>
        <end position="40"/>
    </location>
</feature>
<protein>
    <submittedName>
        <fullName evidence="2">Uncharacterized protein</fullName>
    </submittedName>
</protein>
<organism evidence="2 3">
    <name type="scientific">Rotaria magnacalcarata</name>
    <dbReference type="NCBI Taxonomy" id="392030"/>
    <lineage>
        <taxon>Eukaryota</taxon>
        <taxon>Metazoa</taxon>
        <taxon>Spiralia</taxon>
        <taxon>Gnathifera</taxon>
        <taxon>Rotifera</taxon>
        <taxon>Eurotatoria</taxon>
        <taxon>Bdelloidea</taxon>
        <taxon>Philodinida</taxon>
        <taxon>Philodinidae</taxon>
        <taxon>Rotaria</taxon>
    </lineage>
</organism>
<accession>A0A8S2QY37</accession>
<dbReference type="EMBL" id="CAJOBJ010009002">
    <property type="protein sequence ID" value="CAF4126920.1"/>
    <property type="molecule type" value="Genomic_DNA"/>
</dbReference>
<dbReference type="AlphaFoldDB" id="A0A8S2QY37"/>
<comment type="caution">
    <text evidence="2">The sequence shown here is derived from an EMBL/GenBank/DDBJ whole genome shotgun (WGS) entry which is preliminary data.</text>
</comment>
<name>A0A8S2QY37_9BILA</name>
<proteinExistence type="predicted"/>
<feature type="compositionally biased region" description="Polar residues" evidence="1">
    <location>
        <begin position="1"/>
        <end position="15"/>
    </location>
</feature>
<evidence type="ECO:0000313" key="2">
    <source>
        <dbReference type="EMBL" id="CAF4126920.1"/>
    </source>
</evidence>
<gene>
    <name evidence="2" type="ORF">GIL414_LOCUS18329</name>
</gene>
<evidence type="ECO:0000313" key="3">
    <source>
        <dbReference type="Proteomes" id="UP000681720"/>
    </source>
</evidence>
<dbReference type="Proteomes" id="UP000681720">
    <property type="component" value="Unassembled WGS sequence"/>
</dbReference>